<feature type="transmembrane region" description="Helical" evidence="1">
    <location>
        <begin position="25"/>
        <end position="48"/>
    </location>
</feature>
<comment type="caution">
    <text evidence="2">The sequence shown here is derived from an EMBL/GenBank/DDBJ whole genome shotgun (WGS) entry which is preliminary data.</text>
</comment>
<dbReference type="PANTHER" id="PTHR37185">
    <property type="entry name" value="MEMBRANE PROTEIN"/>
    <property type="match status" value="1"/>
</dbReference>
<sequence length="226" mass="24566">MTCPPPSSRSQRLHWPEARRITDTAYLAAATGLLFIALYYLPVGGPLLRLALPLPLAMLQLRHGRRSGLMGAGVAILLLSALMGPIRGPLVLFPYGLLGIWLGWCWNRGLGWSVSWSVGALVGSLGFVVRIAVLSLLLGSNLWVVITNAAARMVDWLLAPLENLLGLALAPTLAQVQVMGVVLILLQNIVYALTLHIVSYWIFPRLRSPISDPPHLLRPLVALDPL</sequence>
<dbReference type="AlphaFoldDB" id="A0A0G2J592"/>
<gene>
    <name evidence="2" type="ORF">TE42_03205</name>
</gene>
<keyword evidence="1" id="KW-1133">Transmembrane helix</keyword>
<dbReference type="Pfam" id="PF09991">
    <property type="entry name" value="DUF2232"/>
    <property type="match status" value="1"/>
</dbReference>
<protein>
    <recommendedName>
        <fullName evidence="4">DUF2232 domain-containing protein</fullName>
    </recommendedName>
</protein>
<name>A0A0G2J592_9SYNE</name>
<dbReference type="EMBL" id="JXQG01000012">
    <property type="protein sequence ID" value="KKZ12747.1"/>
    <property type="molecule type" value="Genomic_DNA"/>
</dbReference>
<dbReference type="InterPro" id="IPR018710">
    <property type="entry name" value="DUF2232"/>
</dbReference>
<dbReference type="PANTHER" id="PTHR37185:SF3">
    <property type="entry name" value="MEMBRANE PROTEIN"/>
    <property type="match status" value="1"/>
</dbReference>
<accession>A0A0G2J592</accession>
<evidence type="ECO:0000256" key="1">
    <source>
        <dbReference type="SAM" id="Phobius"/>
    </source>
</evidence>
<feature type="transmembrane region" description="Helical" evidence="1">
    <location>
        <begin position="178"/>
        <end position="203"/>
    </location>
</feature>
<dbReference type="PATRIC" id="fig|1604020.3.peg.2388"/>
<proteinExistence type="predicted"/>
<evidence type="ECO:0008006" key="4">
    <source>
        <dbReference type="Google" id="ProtNLM"/>
    </source>
</evidence>
<evidence type="ECO:0000313" key="2">
    <source>
        <dbReference type="EMBL" id="KKZ12747.1"/>
    </source>
</evidence>
<reference evidence="2 3" key="1">
    <citation type="submission" date="2015-01" db="EMBL/GenBank/DDBJ databases">
        <title>Lifestyle Evolution in Cyanobacterial Symbionts of Sponges.</title>
        <authorList>
            <person name="Burgsdorf I."/>
            <person name="Slaby B.M."/>
            <person name="Handley K.M."/>
            <person name="Haber M."/>
            <person name="Blom J."/>
            <person name="Marshall C.W."/>
            <person name="Gilbert J.A."/>
            <person name="Hentschel U."/>
            <person name="Steindler L."/>
        </authorList>
    </citation>
    <scope>NUCLEOTIDE SEQUENCE [LARGE SCALE GENOMIC DNA]</scope>
    <source>
        <strain evidence="2">SP3</strain>
    </source>
</reference>
<dbReference type="Proteomes" id="UP000035067">
    <property type="component" value="Unassembled WGS sequence"/>
</dbReference>
<keyword evidence="1" id="KW-0472">Membrane</keyword>
<evidence type="ECO:0000313" key="3">
    <source>
        <dbReference type="Proteomes" id="UP000035067"/>
    </source>
</evidence>
<organism evidence="2 3">
    <name type="scientific">Candidatus Synechococcus spongiarum SP3</name>
    <dbReference type="NCBI Taxonomy" id="1604020"/>
    <lineage>
        <taxon>Bacteria</taxon>
        <taxon>Bacillati</taxon>
        <taxon>Cyanobacteriota</taxon>
        <taxon>Cyanophyceae</taxon>
        <taxon>Synechococcales</taxon>
        <taxon>Synechococcaceae</taxon>
        <taxon>Synechococcus</taxon>
    </lineage>
</organism>
<feature type="transmembrane region" description="Helical" evidence="1">
    <location>
        <begin position="69"/>
        <end position="90"/>
    </location>
</feature>
<keyword evidence="1" id="KW-0812">Transmembrane</keyword>